<sequence>MGREGLRALVWVPCLSGGPSHAPSQALHGSRRPLLQRGSPSPSDRACNRGDTHPCPLSSFRPFFLPGPHAHHLWPLPLSSPVVVEWEVQQAY</sequence>
<evidence type="ECO:0000313" key="2">
    <source>
        <dbReference type="EMBL" id="CAL1613012.1"/>
    </source>
</evidence>
<dbReference type="Proteomes" id="UP001497482">
    <property type="component" value="Chromosome 8"/>
</dbReference>
<dbReference type="AlphaFoldDB" id="A0AAV2MIA5"/>
<accession>A0AAV2MIA5</accession>
<evidence type="ECO:0000313" key="3">
    <source>
        <dbReference type="Proteomes" id="UP001497482"/>
    </source>
</evidence>
<dbReference type="EMBL" id="OZ035830">
    <property type="protein sequence ID" value="CAL1613012.1"/>
    <property type="molecule type" value="Genomic_DNA"/>
</dbReference>
<gene>
    <name evidence="2" type="ORF">KC01_LOCUS39280</name>
</gene>
<organism evidence="2 3">
    <name type="scientific">Knipowitschia caucasica</name>
    <name type="common">Caucasian dwarf goby</name>
    <name type="synonym">Pomatoschistus caucasicus</name>
    <dbReference type="NCBI Taxonomy" id="637954"/>
    <lineage>
        <taxon>Eukaryota</taxon>
        <taxon>Metazoa</taxon>
        <taxon>Chordata</taxon>
        <taxon>Craniata</taxon>
        <taxon>Vertebrata</taxon>
        <taxon>Euteleostomi</taxon>
        <taxon>Actinopterygii</taxon>
        <taxon>Neopterygii</taxon>
        <taxon>Teleostei</taxon>
        <taxon>Neoteleostei</taxon>
        <taxon>Acanthomorphata</taxon>
        <taxon>Gobiaria</taxon>
        <taxon>Gobiiformes</taxon>
        <taxon>Gobioidei</taxon>
        <taxon>Gobiidae</taxon>
        <taxon>Gobiinae</taxon>
        <taxon>Knipowitschia</taxon>
    </lineage>
</organism>
<evidence type="ECO:0000256" key="1">
    <source>
        <dbReference type="SAM" id="MobiDB-lite"/>
    </source>
</evidence>
<name>A0AAV2MIA5_KNICA</name>
<keyword evidence="3" id="KW-1185">Reference proteome</keyword>
<proteinExistence type="predicted"/>
<reference evidence="2 3" key="1">
    <citation type="submission" date="2024-04" db="EMBL/GenBank/DDBJ databases">
        <authorList>
            <person name="Waldvogel A.-M."/>
            <person name="Schoenle A."/>
        </authorList>
    </citation>
    <scope>NUCLEOTIDE SEQUENCE [LARGE SCALE GENOMIC DNA]</scope>
</reference>
<feature type="region of interest" description="Disordered" evidence="1">
    <location>
        <begin position="19"/>
        <end position="51"/>
    </location>
</feature>
<evidence type="ECO:0008006" key="4">
    <source>
        <dbReference type="Google" id="ProtNLM"/>
    </source>
</evidence>
<protein>
    <recommendedName>
        <fullName evidence="4">Secreted protein</fullName>
    </recommendedName>
</protein>